<sequence length="235" mass="26040">MYPSDPCAGKELLGSRDPANSPSVFKQERPKSPTFSEEEYYLFDIHKEHSKMESDLLIPSQRSYYSKRKGMPNHTYTFVFTSIFSVDIYLQGKRNAEITIPRSSVTKGLTSDSEIEELDSVQGGAPCGKMQHQDPKVYPTASLVNTKCLRVECNTNIAFLVEKIPDVATTATLENVTISLDMSTGSPKGTATYHFDDTSCVQKIPCYYLHGNTSSNYTVNGEAAASTPQHALEEI</sequence>
<dbReference type="AlphaFoldDB" id="A0A4Y8CTV4"/>
<accession>A0A4Y8CTV4</accession>
<keyword evidence="3" id="KW-1185">Reference proteome</keyword>
<evidence type="ECO:0000313" key="2">
    <source>
        <dbReference type="EMBL" id="TEY46766.1"/>
    </source>
</evidence>
<dbReference type="Proteomes" id="UP000297299">
    <property type="component" value="Unassembled WGS sequence"/>
</dbReference>
<organism evidence="2 3">
    <name type="scientific">Botryotinia calthae</name>
    <dbReference type="NCBI Taxonomy" id="38488"/>
    <lineage>
        <taxon>Eukaryota</taxon>
        <taxon>Fungi</taxon>
        <taxon>Dikarya</taxon>
        <taxon>Ascomycota</taxon>
        <taxon>Pezizomycotina</taxon>
        <taxon>Leotiomycetes</taxon>
        <taxon>Helotiales</taxon>
        <taxon>Sclerotiniaceae</taxon>
        <taxon>Botryotinia</taxon>
    </lineage>
</organism>
<dbReference type="OrthoDB" id="3538635at2759"/>
<protein>
    <submittedName>
        <fullName evidence="2">Uncharacterized protein</fullName>
    </submittedName>
</protein>
<name>A0A4Y8CTV4_9HELO</name>
<feature type="region of interest" description="Disordered" evidence="1">
    <location>
        <begin position="1"/>
        <end position="32"/>
    </location>
</feature>
<proteinExistence type="predicted"/>
<dbReference type="EMBL" id="PHWZ01000313">
    <property type="protein sequence ID" value="TEY46766.1"/>
    <property type="molecule type" value="Genomic_DNA"/>
</dbReference>
<evidence type="ECO:0000256" key="1">
    <source>
        <dbReference type="SAM" id="MobiDB-lite"/>
    </source>
</evidence>
<comment type="caution">
    <text evidence="2">The sequence shown here is derived from an EMBL/GenBank/DDBJ whole genome shotgun (WGS) entry which is preliminary data.</text>
</comment>
<reference evidence="2 3" key="1">
    <citation type="submission" date="2017-11" db="EMBL/GenBank/DDBJ databases">
        <title>Comparative genomics of Botrytis spp.</title>
        <authorList>
            <person name="Valero-Jimenez C.A."/>
            <person name="Tapia P."/>
            <person name="Veloso J."/>
            <person name="Silva-Moreno E."/>
            <person name="Staats M."/>
            <person name="Valdes J.H."/>
            <person name="Van Kan J.A.L."/>
        </authorList>
    </citation>
    <scope>NUCLEOTIDE SEQUENCE [LARGE SCALE GENOMIC DNA]</scope>
    <source>
        <strain evidence="2 3">MUCL2830</strain>
    </source>
</reference>
<evidence type="ECO:0000313" key="3">
    <source>
        <dbReference type="Proteomes" id="UP000297299"/>
    </source>
</evidence>
<gene>
    <name evidence="2" type="ORF">BOTCAL_0314g00030</name>
</gene>